<dbReference type="Gene3D" id="2.30.29.30">
    <property type="entry name" value="Pleckstrin-homology domain (PH domain)/Phosphotyrosine-binding domain (PTB)"/>
    <property type="match status" value="1"/>
</dbReference>
<dbReference type="AlphaFoldDB" id="A0A8C6XW53"/>
<sequence>MGEQTRGPICPWKLIPNPLRSRKSFLPILILQFSFAESIRKVLNRPAIHLLVRVKLETKPKKNEDRVLVLTTWRIYLFGIKLPAKVSETKEKRANYNLKFPTPESAGQMTRHVNSALAKIFPNPASV</sequence>
<accession>A0A8C6XW53</accession>
<feature type="domain" description="CARMIL pleckstrin homology" evidence="1">
    <location>
        <begin position="48"/>
        <end position="88"/>
    </location>
</feature>
<organism evidence="2 3">
    <name type="scientific">Naja naja</name>
    <name type="common">Indian cobra</name>
    <dbReference type="NCBI Taxonomy" id="35670"/>
    <lineage>
        <taxon>Eukaryota</taxon>
        <taxon>Metazoa</taxon>
        <taxon>Chordata</taxon>
        <taxon>Craniata</taxon>
        <taxon>Vertebrata</taxon>
        <taxon>Euteleostomi</taxon>
        <taxon>Lepidosauria</taxon>
        <taxon>Squamata</taxon>
        <taxon>Bifurcata</taxon>
        <taxon>Unidentata</taxon>
        <taxon>Episquamata</taxon>
        <taxon>Toxicofera</taxon>
        <taxon>Serpentes</taxon>
        <taxon>Colubroidea</taxon>
        <taxon>Elapidae</taxon>
        <taxon>Elapinae</taxon>
        <taxon>Naja</taxon>
    </lineage>
</organism>
<reference evidence="2" key="2">
    <citation type="submission" date="2025-09" db="UniProtKB">
        <authorList>
            <consortium name="Ensembl"/>
        </authorList>
    </citation>
    <scope>IDENTIFICATION</scope>
</reference>
<dbReference type="OMA" id="KEKRANY"/>
<protein>
    <recommendedName>
        <fullName evidence="1">CARMIL pleckstrin homology domain-containing protein</fullName>
    </recommendedName>
</protein>
<dbReference type="InterPro" id="IPR011993">
    <property type="entry name" value="PH-like_dom_sf"/>
</dbReference>
<evidence type="ECO:0000313" key="2">
    <source>
        <dbReference type="Ensembl" id="ENSNNAP00000019364.1"/>
    </source>
</evidence>
<dbReference type="Proteomes" id="UP000694559">
    <property type="component" value="Unplaced"/>
</dbReference>
<name>A0A8C6XW53_NAJNA</name>
<proteinExistence type="predicted"/>
<reference evidence="2" key="1">
    <citation type="submission" date="2025-08" db="UniProtKB">
        <authorList>
            <consortium name="Ensembl"/>
        </authorList>
    </citation>
    <scope>IDENTIFICATION</scope>
</reference>
<evidence type="ECO:0000259" key="1">
    <source>
        <dbReference type="Pfam" id="PF17888"/>
    </source>
</evidence>
<dbReference type="Ensembl" id="ENSNNAT00000020328.1">
    <property type="protein sequence ID" value="ENSNNAP00000019364.1"/>
    <property type="gene ID" value="ENSNNAG00000012929.1"/>
</dbReference>
<keyword evidence="3" id="KW-1185">Reference proteome</keyword>
<dbReference type="InterPro" id="IPR041245">
    <property type="entry name" value="CARMIL_PH"/>
</dbReference>
<dbReference type="Pfam" id="PF17888">
    <property type="entry name" value="Carm_PH"/>
    <property type="match status" value="1"/>
</dbReference>
<dbReference type="OrthoDB" id="18598at2759"/>
<dbReference type="GeneTree" id="ENSGT01070000257286"/>
<evidence type="ECO:0000313" key="3">
    <source>
        <dbReference type="Proteomes" id="UP000694559"/>
    </source>
</evidence>